<dbReference type="EMBL" id="OZ020098">
    <property type="protein sequence ID" value="CAK9270086.1"/>
    <property type="molecule type" value="Genomic_DNA"/>
</dbReference>
<dbReference type="InterPro" id="IPR026058">
    <property type="entry name" value="LIPIN"/>
</dbReference>
<feature type="domain" description="LNS2/PITP" evidence="3">
    <location>
        <begin position="347"/>
        <end position="503"/>
    </location>
</feature>
<accession>A0ABP0WWD4</accession>
<dbReference type="PANTHER" id="PTHR12181:SF12">
    <property type="entry name" value="PHOSPHATIDATE PHOSPHATASE"/>
    <property type="match status" value="1"/>
</dbReference>
<dbReference type="InterPro" id="IPR031315">
    <property type="entry name" value="LNS2/PITP"/>
</dbReference>
<keyword evidence="5" id="KW-1185">Reference proteome</keyword>
<gene>
    <name evidence="4" type="ORF">CSSPJE1EN1_LOCUS15564</name>
</gene>
<dbReference type="PANTHER" id="PTHR12181">
    <property type="entry name" value="LIPIN"/>
    <property type="match status" value="1"/>
</dbReference>
<evidence type="ECO:0000256" key="1">
    <source>
        <dbReference type="ARBA" id="ARBA00005476"/>
    </source>
</evidence>
<dbReference type="SUPFAM" id="SSF56784">
    <property type="entry name" value="HAD-like"/>
    <property type="match status" value="1"/>
</dbReference>
<dbReference type="Pfam" id="PF08235">
    <property type="entry name" value="LNS2"/>
    <property type="match status" value="1"/>
</dbReference>
<sequence>MAIVHVFRNSWGALGKKREYAVGRLGNYISQGGHTTAVQLRPFSGAVDIIVVQQEDGSLKSSPWYVKFGKFQGVLKRQEKLVALAINDVPLKFHMYLDPIGEAYFLMDDAKGISPKTGIGESNMGLLQEEALARGRKSPDLVVMLGNKSVGKQRNSWDHKKLREDDEDGEEDYSSDKQEGDLESRFEGKKTSYLVQQAQDSGRNSICNATFTSMKENGTLFGVKNASNMTKIHAFLNEVLGKDTQNISGVTNTLIAPATSGTIAKVFSKDSSSSDGFPKSLSKVLQSEYYKHSPKDQVHTFIPSSEMLSLMNLKEGRNRITFTFFTRVLGRQQVDAQIYLWKWNTRIVITDVDGTITKSDVLGQMMPLVGKDWTQLGVTRLFSAIKENGYELLFLSARAISQAYATRQFLINVKQDGEALPDGPLVISPVGLFPSFYRAVIRKAPHEFKIACLQDIRSLFPKHYNPFYAGFGNRATDEVSYLKVGIPKRKIFMINPKGEVAVNNPIDVESYTSLHKLVDEIFPP</sequence>
<dbReference type="InterPro" id="IPR036412">
    <property type="entry name" value="HAD-like_sf"/>
</dbReference>
<evidence type="ECO:0000313" key="5">
    <source>
        <dbReference type="Proteomes" id="UP001497444"/>
    </source>
</evidence>
<dbReference type="Proteomes" id="UP001497444">
    <property type="component" value="Chromosome 3"/>
</dbReference>
<dbReference type="InterPro" id="IPR013209">
    <property type="entry name" value="LNS2"/>
</dbReference>
<feature type="compositionally biased region" description="Basic and acidic residues" evidence="2">
    <location>
        <begin position="155"/>
        <end position="164"/>
    </location>
</feature>
<evidence type="ECO:0000313" key="4">
    <source>
        <dbReference type="EMBL" id="CAK9270086.1"/>
    </source>
</evidence>
<reference evidence="4" key="1">
    <citation type="submission" date="2024-02" db="EMBL/GenBank/DDBJ databases">
        <authorList>
            <consortium name="ELIXIR-Norway"/>
            <consortium name="Elixir Norway"/>
        </authorList>
    </citation>
    <scope>NUCLEOTIDE SEQUENCE</scope>
</reference>
<organism evidence="4 5">
    <name type="scientific">Sphagnum jensenii</name>
    <dbReference type="NCBI Taxonomy" id="128206"/>
    <lineage>
        <taxon>Eukaryota</taxon>
        <taxon>Viridiplantae</taxon>
        <taxon>Streptophyta</taxon>
        <taxon>Embryophyta</taxon>
        <taxon>Bryophyta</taxon>
        <taxon>Sphagnophytina</taxon>
        <taxon>Sphagnopsida</taxon>
        <taxon>Sphagnales</taxon>
        <taxon>Sphagnaceae</taxon>
        <taxon>Sphagnum</taxon>
    </lineage>
</organism>
<dbReference type="SMART" id="SM00775">
    <property type="entry name" value="LNS2"/>
    <property type="match status" value="1"/>
</dbReference>
<feature type="region of interest" description="Disordered" evidence="2">
    <location>
        <begin position="154"/>
        <end position="188"/>
    </location>
</feature>
<evidence type="ECO:0000259" key="3">
    <source>
        <dbReference type="SMART" id="SM00775"/>
    </source>
</evidence>
<feature type="compositionally biased region" description="Basic and acidic residues" evidence="2">
    <location>
        <begin position="174"/>
        <end position="188"/>
    </location>
</feature>
<dbReference type="Pfam" id="PF04571">
    <property type="entry name" value="Lipin_N"/>
    <property type="match status" value="1"/>
</dbReference>
<dbReference type="InterPro" id="IPR007651">
    <property type="entry name" value="Lipin_N"/>
</dbReference>
<name>A0ABP0WWD4_9BRYO</name>
<protein>
    <recommendedName>
        <fullName evidence="3">LNS2/PITP domain-containing protein</fullName>
    </recommendedName>
</protein>
<proteinExistence type="inferred from homology"/>
<comment type="similarity">
    <text evidence="1">Belongs to the lipin family.</text>
</comment>
<evidence type="ECO:0000256" key="2">
    <source>
        <dbReference type="SAM" id="MobiDB-lite"/>
    </source>
</evidence>